<reference evidence="2 3" key="1">
    <citation type="submission" date="2019-03" db="EMBL/GenBank/DDBJ databases">
        <title>First draft genome of Liparis tanakae, snailfish: a comprehensive survey of snailfish specific genes.</title>
        <authorList>
            <person name="Kim W."/>
            <person name="Song I."/>
            <person name="Jeong J.-H."/>
            <person name="Kim D."/>
            <person name="Kim S."/>
            <person name="Ryu S."/>
            <person name="Song J.Y."/>
            <person name="Lee S.K."/>
        </authorList>
    </citation>
    <scope>NUCLEOTIDE SEQUENCE [LARGE SCALE GENOMIC DNA]</scope>
    <source>
        <tissue evidence="2">Muscle</tissue>
    </source>
</reference>
<dbReference type="EMBL" id="SRLO01001698">
    <property type="protein sequence ID" value="TNN35854.1"/>
    <property type="molecule type" value="Genomic_DNA"/>
</dbReference>
<evidence type="ECO:0000313" key="2">
    <source>
        <dbReference type="EMBL" id="TNN35854.1"/>
    </source>
</evidence>
<dbReference type="Proteomes" id="UP000314294">
    <property type="component" value="Unassembled WGS sequence"/>
</dbReference>
<keyword evidence="3" id="KW-1185">Reference proteome</keyword>
<organism evidence="2 3">
    <name type="scientific">Liparis tanakae</name>
    <name type="common">Tanaka's snailfish</name>
    <dbReference type="NCBI Taxonomy" id="230148"/>
    <lineage>
        <taxon>Eukaryota</taxon>
        <taxon>Metazoa</taxon>
        <taxon>Chordata</taxon>
        <taxon>Craniata</taxon>
        <taxon>Vertebrata</taxon>
        <taxon>Euteleostomi</taxon>
        <taxon>Actinopterygii</taxon>
        <taxon>Neopterygii</taxon>
        <taxon>Teleostei</taxon>
        <taxon>Neoteleostei</taxon>
        <taxon>Acanthomorphata</taxon>
        <taxon>Eupercaria</taxon>
        <taxon>Perciformes</taxon>
        <taxon>Cottioidei</taxon>
        <taxon>Cottales</taxon>
        <taxon>Liparidae</taxon>
        <taxon>Liparis</taxon>
    </lineage>
</organism>
<comment type="caution">
    <text evidence="2">The sequence shown here is derived from an EMBL/GenBank/DDBJ whole genome shotgun (WGS) entry which is preliminary data.</text>
</comment>
<proteinExistence type="predicted"/>
<gene>
    <name evidence="2" type="ORF">EYF80_053986</name>
</gene>
<dbReference type="AlphaFoldDB" id="A0A4Z2F533"/>
<sequence>MRSGERGEEEGDETVSERERETAVEGASRRPFTCRLPPTSTLYRGIFTGLMGKESLYHTMSGWGTPADTCTYAPALTEGTLLLRSMASHS</sequence>
<evidence type="ECO:0000313" key="3">
    <source>
        <dbReference type="Proteomes" id="UP000314294"/>
    </source>
</evidence>
<accession>A0A4Z2F533</accession>
<evidence type="ECO:0000256" key="1">
    <source>
        <dbReference type="SAM" id="MobiDB-lite"/>
    </source>
</evidence>
<feature type="region of interest" description="Disordered" evidence="1">
    <location>
        <begin position="1"/>
        <end position="32"/>
    </location>
</feature>
<name>A0A4Z2F533_9TELE</name>
<protein>
    <submittedName>
        <fullName evidence="2">Uncharacterized protein</fullName>
    </submittedName>
</protein>